<sequence>MVDRFWSGTSRWILVGLVFLGLYVPVVVYQVATGDRPLWSRVLLITGLVVYSAGWLAMPYLVWVDKDVRTRLIGSLALTALGLAVVFGLGLGSAGLMVYVMSATAMILPFVHAVVIDGSVLALLVVSSYLFGEIGSDFDQFGTLLSVSFGMMFMGRMLRANAELRKARDEIAALAVAEERHRLGRDLHDILGHSLTTITVKAGLARRVLESSGDVRRAREEIREVEDLARQALGDVRATVSGYRQVSLSAEVVGARAVLRAAGVEPDLPHAVDNVRPELQEVFGYVVREGVTNVLRHARATRCEVRLGDTWLEMRDDGRGAGDAPAGGGLSGLAERLGQVGGKLAAGPLPDGGYLLRAEVS</sequence>
<dbReference type="Gene3D" id="1.20.5.1930">
    <property type="match status" value="1"/>
</dbReference>
<feature type="transmembrane region" description="Helical" evidence="4">
    <location>
        <begin position="12"/>
        <end position="31"/>
    </location>
</feature>
<dbReference type="InterPro" id="IPR036890">
    <property type="entry name" value="HATPase_C_sf"/>
</dbReference>
<dbReference type="GO" id="GO:0016020">
    <property type="term" value="C:membrane"/>
    <property type="evidence" value="ECO:0007669"/>
    <property type="project" value="InterPro"/>
</dbReference>
<reference evidence="6" key="1">
    <citation type="submission" date="2022-08" db="EMBL/GenBank/DDBJ databases">
        <authorList>
            <person name="Tistechok S."/>
            <person name="Samborskyy M."/>
            <person name="Roman I."/>
        </authorList>
    </citation>
    <scope>NUCLEOTIDE SEQUENCE</scope>
    <source>
        <strain evidence="6">DSM 103496</strain>
    </source>
</reference>
<dbReference type="InterPro" id="IPR011712">
    <property type="entry name" value="Sig_transdc_His_kin_sub3_dim/P"/>
</dbReference>
<dbReference type="PANTHER" id="PTHR24421">
    <property type="entry name" value="NITRATE/NITRITE SENSOR PROTEIN NARX-RELATED"/>
    <property type="match status" value="1"/>
</dbReference>
<evidence type="ECO:0000313" key="7">
    <source>
        <dbReference type="Proteomes" id="UP001141259"/>
    </source>
</evidence>
<evidence type="ECO:0000259" key="5">
    <source>
        <dbReference type="Pfam" id="PF07730"/>
    </source>
</evidence>
<keyword evidence="4" id="KW-1133">Transmembrane helix</keyword>
<gene>
    <name evidence="6" type="ORF">NZH93_05845</name>
</gene>
<dbReference type="Pfam" id="PF07730">
    <property type="entry name" value="HisKA_3"/>
    <property type="match status" value="1"/>
</dbReference>
<evidence type="ECO:0000256" key="2">
    <source>
        <dbReference type="ARBA" id="ARBA00022777"/>
    </source>
</evidence>
<dbReference type="RefSeq" id="WP_259621868.1">
    <property type="nucleotide sequence ID" value="NZ_JANYMP010000002.1"/>
</dbReference>
<organism evidence="6 7">
    <name type="scientific">Umezawaea endophytica</name>
    <dbReference type="NCBI Taxonomy" id="1654476"/>
    <lineage>
        <taxon>Bacteria</taxon>
        <taxon>Bacillati</taxon>
        <taxon>Actinomycetota</taxon>
        <taxon>Actinomycetes</taxon>
        <taxon>Pseudonocardiales</taxon>
        <taxon>Pseudonocardiaceae</taxon>
        <taxon>Umezawaea</taxon>
    </lineage>
</organism>
<feature type="transmembrane region" description="Helical" evidence="4">
    <location>
        <begin position="107"/>
        <end position="129"/>
    </location>
</feature>
<feature type="transmembrane region" description="Helical" evidence="4">
    <location>
        <begin position="43"/>
        <end position="63"/>
    </location>
</feature>
<dbReference type="Gene3D" id="3.30.565.10">
    <property type="entry name" value="Histidine kinase-like ATPase, C-terminal domain"/>
    <property type="match status" value="1"/>
</dbReference>
<keyword evidence="2 6" id="KW-0418">Kinase</keyword>
<keyword evidence="3" id="KW-0902">Two-component regulatory system</keyword>
<feature type="transmembrane region" description="Helical" evidence="4">
    <location>
        <begin position="75"/>
        <end position="100"/>
    </location>
</feature>
<evidence type="ECO:0000256" key="1">
    <source>
        <dbReference type="ARBA" id="ARBA00022679"/>
    </source>
</evidence>
<dbReference type="PANTHER" id="PTHR24421:SF63">
    <property type="entry name" value="SENSOR HISTIDINE KINASE DESK"/>
    <property type="match status" value="1"/>
</dbReference>
<dbReference type="GO" id="GO:0046983">
    <property type="term" value="F:protein dimerization activity"/>
    <property type="evidence" value="ECO:0007669"/>
    <property type="project" value="InterPro"/>
</dbReference>
<accession>A0A9X2ZYE4</accession>
<comment type="caution">
    <text evidence="6">The sequence shown here is derived from an EMBL/GenBank/DDBJ whole genome shotgun (WGS) entry which is preliminary data.</text>
</comment>
<keyword evidence="4" id="KW-0472">Membrane</keyword>
<evidence type="ECO:0000256" key="4">
    <source>
        <dbReference type="SAM" id="Phobius"/>
    </source>
</evidence>
<dbReference type="AlphaFoldDB" id="A0A9X2ZYE4"/>
<dbReference type="GO" id="GO:0000155">
    <property type="term" value="F:phosphorelay sensor kinase activity"/>
    <property type="evidence" value="ECO:0007669"/>
    <property type="project" value="InterPro"/>
</dbReference>
<proteinExistence type="predicted"/>
<name>A0A9X2ZYE4_9PSEU</name>
<dbReference type="Proteomes" id="UP001141259">
    <property type="component" value="Unassembled WGS sequence"/>
</dbReference>
<feature type="domain" description="Signal transduction histidine kinase subgroup 3 dimerisation and phosphoacceptor" evidence="5">
    <location>
        <begin position="179"/>
        <end position="247"/>
    </location>
</feature>
<keyword evidence="7" id="KW-1185">Reference proteome</keyword>
<evidence type="ECO:0000313" key="6">
    <source>
        <dbReference type="EMBL" id="MCS7476369.1"/>
    </source>
</evidence>
<keyword evidence="1" id="KW-0808">Transferase</keyword>
<dbReference type="EMBL" id="JANYMP010000002">
    <property type="protein sequence ID" value="MCS7476369.1"/>
    <property type="molecule type" value="Genomic_DNA"/>
</dbReference>
<dbReference type="InterPro" id="IPR050482">
    <property type="entry name" value="Sensor_HK_TwoCompSys"/>
</dbReference>
<evidence type="ECO:0000256" key="3">
    <source>
        <dbReference type="ARBA" id="ARBA00023012"/>
    </source>
</evidence>
<keyword evidence="4" id="KW-0812">Transmembrane</keyword>
<feature type="transmembrane region" description="Helical" evidence="4">
    <location>
        <begin position="141"/>
        <end position="158"/>
    </location>
</feature>
<protein>
    <submittedName>
        <fullName evidence="6">Histidine kinase</fullName>
    </submittedName>
</protein>